<keyword evidence="6" id="KW-0256">Endoplasmic reticulum</keyword>
<dbReference type="Pfam" id="PF09745">
    <property type="entry name" value="NSRP1_N"/>
    <property type="match status" value="1"/>
</dbReference>
<comment type="caution">
    <text evidence="16">The sequence shown here is derived from an EMBL/GenBank/DDBJ whole genome shotgun (WGS) entry which is preliminary data.</text>
</comment>
<evidence type="ECO:0000313" key="17">
    <source>
        <dbReference type="Proteomes" id="UP000198287"/>
    </source>
</evidence>
<evidence type="ECO:0000256" key="8">
    <source>
        <dbReference type="ARBA" id="ARBA00023054"/>
    </source>
</evidence>
<dbReference type="Gene3D" id="3.40.630.10">
    <property type="entry name" value="Zn peptidases"/>
    <property type="match status" value="1"/>
</dbReference>
<dbReference type="InterPro" id="IPR016574">
    <property type="entry name" value="Nicalin"/>
</dbReference>
<dbReference type="STRING" id="158441.A0A226F1W1"/>
<feature type="compositionally biased region" description="Basic and acidic residues" evidence="12">
    <location>
        <begin position="320"/>
        <end position="382"/>
    </location>
</feature>
<keyword evidence="8" id="KW-0175">Coiled coil</keyword>
<comment type="similarity">
    <text evidence="3">Belongs to the NSRP1 family.</text>
</comment>
<feature type="domain" description="Nuclear speckle splicing regulatory protein 1 N-terminal" evidence="15">
    <location>
        <begin position="64"/>
        <end position="179"/>
    </location>
</feature>
<evidence type="ECO:0000259" key="15">
    <source>
        <dbReference type="Pfam" id="PF09745"/>
    </source>
</evidence>
<evidence type="ECO:0000256" key="3">
    <source>
        <dbReference type="ARBA" id="ARBA00010126"/>
    </source>
</evidence>
<keyword evidence="10" id="KW-0325">Glycoprotein</keyword>
<keyword evidence="17" id="KW-1185">Reference proteome</keyword>
<protein>
    <recommendedName>
        <fullName evidence="11">BOS complex subunit NCLN</fullName>
    </recommendedName>
</protein>
<evidence type="ECO:0000256" key="5">
    <source>
        <dbReference type="ARBA" id="ARBA00022729"/>
    </source>
</evidence>
<dbReference type="GO" id="GO:0009966">
    <property type="term" value="P:regulation of signal transduction"/>
    <property type="evidence" value="ECO:0007669"/>
    <property type="project" value="InterPro"/>
</dbReference>
<feature type="region of interest" description="Disordered" evidence="12">
    <location>
        <begin position="1"/>
        <end position="66"/>
    </location>
</feature>
<feature type="domain" description="Peptidase M28" evidence="14">
    <location>
        <begin position="674"/>
        <end position="888"/>
    </location>
</feature>
<evidence type="ECO:0000256" key="2">
    <source>
        <dbReference type="ARBA" id="ARBA00007717"/>
    </source>
</evidence>
<feature type="compositionally biased region" description="Basic residues" evidence="12">
    <location>
        <begin position="296"/>
        <end position="319"/>
    </location>
</feature>
<evidence type="ECO:0000313" key="16">
    <source>
        <dbReference type="EMBL" id="OXA63769.1"/>
    </source>
</evidence>
<comment type="similarity">
    <text evidence="2">Belongs to the nicastrin family.</text>
</comment>
<feature type="compositionally biased region" description="Basic and acidic residues" evidence="12">
    <location>
        <begin position="280"/>
        <end position="295"/>
    </location>
</feature>
<evidence type="ECO:0000259" key="14">
    <source>
        <dbReference type="Pfam" id="PF04389"/>
    </source>
</evidence>
<evidence type="ECO:0000256" key="11">
    <source>
        <dbReference type="ARBA" id="ARBA00034873"/>
    </source>
</evidence>
<evidence type="ECO:0000256" key="1">
    <source>
        <dbReference type="ARBA" id="ARBA00004389"/>
    </source>
</evidence>
<evidence type="ECO:0000256" key="7">
    <source>
        <dbReference type="ARBA" id="ARBA00022989"/>
    </source>
</evidence>
<dbReference type="PROSITE" id="PS00018">
    <property type="entry name" value="EF_HAND_1"/>
    <property type="match status" value="1"/>
</dbReference>
<dbReference type="OrthoDB" id="5913609at2759"/>
<keyword evidence="5" id="KW-0732">Signal</keyword>
<comment type="subcellular location">
    <subcellularLocation>
        <location evidence="1">Endoplasmic reticulum membrane</location>
        <topology evidence="1">Single-pass membrane protein</topology>
    </subcellularLocation>
</comment>
<dbReference type="AlphaFoldDB" id="A0A226F1W1"/>
<dbReference type="EMBL" id="LNIX01000001">
    <property type="protein sequence ID" value="OXA63769.1"/>
    <property type="molecule type" value="Genomic_DNA"/>
</dbReference>
<feature type="compositionally biased region" description="Basic and acidic residues" evidence="12">
    <location>
        <begin position="219"/>
        <end position="253"/>
    </location>
</feature>
<dbReference type="GO" id="GO:0005789">
    <property type="term" value="C:endoplasmic reticulum membrane"/>
    <property type="evidence" value="ECO:0007669"/>
    <property type="project" value="UniProtKB-SubCell"/>
</dbReference>
<proteinExistence type="inferred from homology"/>
<evidence type="ECO:0000256" key="12">
    <source>
        <dbReference type="SAM" id="MobiDB-lite"/>
    </source>
</evidence>
<accession>A0A226F1W1</accession>
<dbReference type="Proteomes" id="UP000198287">
    <property type="component" value="Unassembled WGS sequence"/>
</dbReference>
<evidence type="ECO:0000256" key="13">
    <source>
        <dbReference type="SAM" id="Phobius"/>
    </source>
</evidence>
<name>A0A226F1W1_FOLCA</name>
<feature type="region of interest" description="Disordered" evidence="12">
    <location>
        <begin position="205"/>
        <end position="382"/>
    </location>
</feature>
<organism evidence="16 17">
    <name type="scientific">Folsomia candida</name>
    <name type="common">Springtail</name>
    <dbReference type="NCBI Taxonomy" id="158441"/>
    <lineage>
        <taxon>Eukaryota</taxon>
        <taxon>Metazoa</taxon>
        <taxon>Ecdysozoa</taxon>
        <taxon>Arthropoda</taxon>
        <taxon>Hexapoda</taxon>
        <taxon>Collembola</taxon>
        <taxon>Entomobryomorpha</taxon>
        <taxon>Isotomoidea</taxon>
        <taxon>Isotomidae</taxon>
        <taxon>Proisotominae</taxon>
        <taxon>Folsomia</taxon>
    </lineage>
</organism>
<evidence type="ECO:0000256" key="6">
    <source>
        <dbReference type="ARBA" id="ARBA00022824"/>
    </source>
</evidence>
<keyword evidence="4 13" id="KW-0812">Transmembrane</keyword>
<evidence type="ECO:0000256" key="10">
    <source>
        <dbReference type="ARBA" id="ARBA00023180"/>
    </source>
</evidence>
<keyword evidence="7 13" id="KW-1133">Transmembrane helix</keyword>
<keyword evidence="9 13" id="KW-0472">Membrane</keyword>
<feature type="transmembrane region" description="Helical" evidence="13">
    <location>
        <begin position="987"/>
        <end position="1008"/>
    </location>
</feature>
<reference evidence="16 17" key="1">
    <citation type="submission" date="2015-12" db="EMBL/GenBank/DDBJ databases">
        <title>The genome of Folsomia candida.</title>
        <authorList>
            <person name="Faddeeva A."/>
            <person name="Derks M.F."/>
            <person name="Anvar Y."/>
            <person name="Smit S."/>
            <person name="Van Straalen N."/>
            <person name="Roelofs D."/>
        </authorList>
    </citation>
    <scope>NUCLEOTIDE SEQUENCE [LARGE SCALE GENOMIC DNA]</scope>
    <source>
        <strain evidence="16 17">VU population</strain>
        <tissue evidence="16">Whole body</tissue>
    </source>
</reference>
<dbReference type="SUPFAM" id="SSF53187">
    <property type="entry name" value="Zn-dependent exopeptidases"/>
    <property type="match status" value="1"/>
</dbReference>
<dbReference type="PANTHER" id="PTHR31826">
    <property type="entry name" value="NICALIN"/>
    <property type="match status" value="1"/>
</dbReference>
<dbReference type="InterPro" id="IPR018612">
    <property type="entry name" value="NSRP1_N"/>
</dbReference>
<feature type="region of interest" description="Disordered" evidence="12">
    <location>
        <begin position="117"/>
        <end position="143"/>
    </location>
</feature>
<dbReference type="GO" id="GO:0000381">
    <property type="term" value="P:regulation of alternative mRNA splicing, via spliceosome"/>
    <property type="evidence" value="ECO:0007669"/>
    <property type="project" value="InterPro"/>
</dbReference>
<dbReference type="Pfam" id="PF04389">
    <property type="entry name" value="Peptidase_M28"/>
    <property type="match status" value="1"/>
</dbReference>
<feature type="compositionally biased region" description="Basic residues" evidence="12">
    <location>
        <begin position="254"/>
        <end position="273"/>
    </location>
</feature>
<evidence type="ECO:0000256" key="4">
    <source>
        <dbReference type="ARBA" id="ARBA00022692"/>
    </source>
</evidence>
<dbReference type="InterPro" id="IPR018247">
    <property type="entry name" value="EF_Hand_1_Ca_BS"/>
</dbReference>
<evidence type="ECO:0000256" key="9">
    <source>
        <dbReference type="ARBA" id="ARBA00023136"/>
    </source>
</evidence>
<sequence length="1042" mass="118652">MAHQKQYGLILSDKAKPKTDPQKKPASNVFGEDSSGDEESNVDWVKQSLKKQSHGSMQQKASMKVMKEALEDDPSVYEYDGVYDEMTKKKEASIEKKKADKKPKYIEALLKTAKQRELENELRKEREAQKEREQEGDEFADKEAFVTSSFKKKMKELRKMQDDQAYQDAIDDVTDVTKQKDMSGFYRQLYKDTVKDMPAVETRVKEEAGLSSNLPLTTVKREVSQSPDRNMRRNSEDKPKITEKSPHSNDNDSRRRKRSHSGSRERQMKRRHASPLSNKSRRDSYRERDFRERSRSRDRHVYRHERRRHYSDRRRRSRSRSRERDQDNKRRQSRSPDRHRQNHRDRNVKRDDAKDSNKDKEARSEKDKKKEDSKKVAEEPVEDDGKIKIIQKENWYDFDVEIERNVKTSFYAKRTVGKVFEEALQRYLERKSTNQVVIYKSKKYFVYFSVQIYQIPTPLVCKPYLKMWFDQSNEILEFFRSSCFAYFIVILVAVSPTCLGAKEFPAFRLQQFELHGTPYGTTGSLLNLETRILPGSPIVTSPRRCYVVKLVDVSVTIYRELLRHNVGGVVIIIPSNFKPLSSELREQIHELEQVMLDDATSVPVYFIRETPEVLKMYDTIRRSAESMGTKLSATQSLIQFVIGNGVQLVSSLGTPKVIADAQIFSVQGALIGSKSARNFPILISSHYDSMSPAAELAFGADSNGSGTVALLELARIFSHLYNSGGVGGGGTKVMGRPYSSLLFLLSGAGHFNFQGTQKYLEDQIDSSDQSDLQETRLVVCLDSLGTNSDHIYVHLSRSIREGTMLHTFLENLKDTVKVLAPNIKVEVIQKKIRTENLLSWEHEKFHLKKINAITISSAQTPSGIKSSLLDSLDNLDIKVLTLKTHIIAEALAASIYNVSDVGTAFSGSLSVSENSMNSMLDFIGSQPRSAQLLAFKNNKFVQSLRSLLARYTHETSLFSMKPDKRDANLVLYDSTSGIIVAYDVKPAVFDLVLSLIIAAYIGIIYLAIKNFGIIYNVFSSTPSPSAATNGSNGHSHQKTKAQ</sequence>
<dbReference type="InterPro" id="IPR007484">
    <property type="entry name" value="Peptidase_M28"/>
</dbReference>
<gene>
    <name evidence="16" type="ORF">Fcan01_02343</name>
</gene>
<feature type="compositionally biased region" description="Basic and acidic residues" evidence="12">
    <location>
        <begin position="13"/>
        <end position="23"/>
    </location>
</feature>